<dbReference type="InterPro" id="IPR046817">
    <property type="entry name" value="MmeI_N"/>
</dbReference>
<reference evidence="2" key="4">
    <citation type="journal article" date="2020" name="Int. J. Syst. Evol. Microbiol.">
        <title>Corynebacterium silvaticum sp. nov., a unique group of NTTB corynebacteria in wild boar and roe deer.</title>
        <authorList>
            <person name="Dangel A."/>
            <person name="Berger A."/>
            <person name="Rau J."/>
            <person name="Eisenberg T."/>
            <person name="Kampfer P."/>
            <person name="Margos G."/>
            <person name="Contzen M."/>
            <person name="Busse H.J."/>
            <person name="Konrad R."/>
            <person name="Peters M."/>
            <person name="Sting R."/>
            <person name="Sing A."/>
        </authorList>
    </citation>
    <scope>NUCLEOTIDE SEQUENCE</scope>
    <source>
        <strain evidence="2">PO100/5</strain>
    </source>
</reference>
<reference evidence="2" key="5">
    <citation type="journal article" date="2020" name="PLoS ONE">
        <title>Taxonomic classification of strain PO100/5 shows a broader geographic distribution and genetic markers of the recently described Corynebacterium silvaticum.</title>
        <authorList>
            <person name="Viana M.V.C."/>
            <person name="Profeta R."/>
            <person name="da Silva A.L."/>
            <person name="Hurtado R."/>
            <person name="Cerqueira J.C."/>
            <person name="Ribeiro B.F.S."/>
            <person name="Almeida M.O."/>
            <person name="Morais-Rodrigues F."/>
            <person name="Soares S.C."/>
            <person name="Oliveira M."/>
            <person name="Tavares L."/>
            <person name="Figueiredo H."/>
            <person name="Wattam A.R."/>
            <person name="Barh D."/>
            <person name="Ghosh P."/>
            <person name="Silva A."/>
            <person name="Azevedo V."/>
        </authorList>
    </citation>
    <scope>NUCLEOTIDE SEQUENCE</scope>
    <source>
        <strain evidence="2">PO100/5</strain>
    </source>
</reference>
<gene>
    <name evidence="2" type="ORF">CBE74_05975</name>
</gene>
<feature type="domain" description="MmeI-like N-terminal" evidence="1">
    <location>
        <begin position="29"/>
        <end position="95"/>
    </location>
</feature>
<dbReference type="GeneID" id="89223144"/>
<dbReference type="AlphaFoldDB" id="A0A7Y4UPU8"/>
<accession>A0A7Y4UPU8</accession>
<dbReference type="EMBL" id="CP021417">
    <property type="protein sequence ID" value="ARU46110.1"/>
    <property type="molecule type" value="Genomic_DNA"/>
</dbReference>
<organism evidence="2">
    <name type="scientific">Corynebacterium silvaticum</name>
    <dbReference type="NCBI Taxonomy" id="2320431"/>
    <lineage>
        <taxon>Bacteria</taxon>
        <taxon>Bacillati</taxon>
        <taxon>Actinomycetota</taxon>
        <taxon>Actinomycetes</taxon>
        <taxon>Mycobacteriales</taxon>
        <taxon>Corynebacteriaceae</taxon>
        <taxon>Corynebacterium</taxon>
    </lineage>
</organism>
<evidence type="ECO:0000259" key="1">
    <source>
        <dbReference type="Pfam" id="PF20464"/>
    </source>
</evidence>
<name>A0A7Y4UPU8_9CORY</name>
<reference evidence="2" key="2">
    <citation type="submission" date="2017-05" db="EMBL/GenBank/DDBJ databases">
        <authorList>
            <person name="Oliveira G."/>
            <person name="Souza T."/>
            <person name="Jamal S."/>
            <person name="Jaiswal A."/>
            <person name="Lima A."/>
            <person name="Gomide A."/>
            <person name="FIgueiredo H."/>
            <person name="Vasco V."/>
        </authorList>
    </citation>
    <scope>NUCLEOTIDE SEQUENCE</scope>
    <source>
        <strain evidence="2">PO100/5</strain>
    </source>
</reference>
<protein>
    <recommendedName>
        <fullName evidence="1">MmeI-like N-terminal domain-containing protein</fullName>
    </recommendedName>
</protein>
<dbReference type="RefSeq" id="WP_166741064.1">
    <property type="nucleotide sequence ID" value="NZ_CP021417.2"/>
</dbReference>
<dbReference type="Pfam" id="PF20464">
    <property type="entry name" value="MmeI_N"/>
    <property type="match status" value="1"/>
</dbReference>
<sequence>MSHGSILVSRAVAKSNLEDSAHHWRKRVDQWRADDTKHTEKRFAQSFWSDRLRCFGVIPERIDLYERDAKRASSGNDGYIDLFWSGVVLGEAKSFGLSHPVVVPAVR</sequence>
<reference evidence="2" key="1">
    <citation type="journal article" date="2014" name="BMC Vet. Res.">
        <title>First report of Corynebacterium pseudotuberculosis from caseous lymphadenitis lesions in Black Alentejano pig (Sus scrofa domesticus).</title>
        <authorList>
            <person name="Oliveira M."/>
            <person name="Barroco C."/>
            <person name="Mottola C."/>
            <person name="Santos R."/>
            <person name="Lemsaddek A."/>
            <person name="Tavares L."/>
            <person name="Semedo-Lemsaddek T."/>
        </authorList>
    </citation>
    <scope>NUCLEOTIDE SEQUENCE [LARGE SCALE GENOMIC DNA]</scope>
    <source>
        <strain evidence="2">PO100/5</strain>
    </source>
</reference>
<dbReference type="KEGG" id="csil:CBE74_05975"/>
<reference evidence="2" key="3">
    <citation type="journal article" date="2020" name="Antonie Van Leeuwenhoek">
        <title>Phylogenomic characterisation of a novel corynebacterial species pathogenic to animals.</title>
        <authorList>
            <person name="Moller J."/>
            <person name="Musella L."/>
            <person name="Melnikov V."/>
            <person name="Geissdorfer W."/>
            <person name="Burkovski A."/>
            <person name="Sangal V."/>
        </authorList>
    </citation>
    <scope>NUCLEOTIDE SEQUENCE</scope>
    <source>
        <strain evidence="2">PO100/5</strain>
    </source>
</reference>
<proteinExistence type="predicted"/>
<evidence type="ECO:0000313" key="2">
    <source>
        <dbReference type="EMBL" id="ARU46110.1"/>
    </source>
</evidence>